<dbReference type="InterPro" id="IPR023796">
    <property type="entry name" value="Serpin_dom"/>
</dbReference>
<dbReference type="AlphaFoldDB" id="A0A835LZC1"/>
<dbReference type="PANTHER" id="PTHR11461:SF211">
    <property type="entry name" value="GH10112P-RELATED"/>
    <property type="match status" value="1"/>
</dbReference>
<dbReference type="InterPro" id="IPR000215">
    <property type="entry name" value="Serpin_fam"/>
</dbReference>
<evidence type="ECO:0000313" key="4">
    <source>
        <dbReference type="EMBL" id="KAF9608679.1"/>
    </source>
</evidence>
<dbReference type="PANTHER" id="PTHR11461">
    <property type="entry name" value="SERINE PROTEASE INHIBITOR, SERPIN"/>
    <property type="match status" value="1"/>
</dbReference>
<dbReference type="GO" id="GO:0004867">
    <property type="term" value="F:serine-type endopeptidase inhibitor activity"/>
    <property type="evidence" value="ECO:0007669"/>
    <property type="project" value="InterPro"/>
</dbReference>
<dbReference type="Gene3D" id="3.30.497.10">
    <property type="entry name" value="Antithrombin, subunit I, domain 2"/>
    <property type="match status" value="2"/>
</dbReference>
<comment type="similarity">
    <text evidence="1">Belongs to the serpin family.</text>
</comment>
<organism evidence="4 5">
    <name type="scientific">Coptis chinensis</name>
    <dbReference type="NCBI Taxonomy" id="261450"/>
    <lineage>
        <taxon>Eukaryota</taxon>
        <taxon>Viridiplantae</taxon>
        <taxon>Streptophyta</taxon>
        <taxon>Embryophyta</taxon>
        <taxon>Tracheophyta</taxon>
        <taxon>Spermatophyta</taxon>
        <taxon>Magnoliopsida</taxon>
        <taxon>Ranunculales</taxon>
        <taxon>Ranunculaceae</taxon>
        <taxon>Coptidoideae</taxon>
        <taxon>Coptis</taxon>
    </lineage>
</organism>
<name>A0A835LZC1_9MAGN</name>
<feature type="domain" description="Serpin" evidence="3">
    <location>
        <begin position="54"/>
        <end position="165"/>
    </location>
</feature>
<dbReference type="GO" id="GO:0005615">
    <property type="term" value="C:extracellular space"/>
    <property type="evidence" value="ECO:0007669"/>
    <property type="project" value="InterPro"/>
</dbReference>
<dbReference type="InterPro" id="IPR036186">
    <property type="entry name" value="Serpin_sf"/>
</dbReference>
<evidence type="ECO:0000256" key="2">
    <source>
        <dbReference type="SAM" id="MobiDB-lite"/>
    </source>
</evidence>
<dbReference type="OrthoDB" id="1063785at2759"/>
<dbReference type="EMBL" id="JADFTS010000004">
    <property type="protein sequence ID" value="KAF9608679.1"/>
    <property type="molecule type" value="Genomic_DNA"/>
</dbReference>
<protein>
    <recommendedName>
        <fullName evidence="3">Serpin domain-containing protein</fullName>
    </recommendedName>
</protein>
<gene>
    <name evidence="4" type="ORF">IFM89_010463</name>
</gene>
<sequence>MTMRHLLRIGQSASRQILLPTCESKQTAVGSTWMKIKANMEPRRSMSTSTPLPCLRMAKELALGEAKDKNCVFSPCSIQLALSLLANGSTLEELLTFLEAENLNQVNSVSAALIDSATPDRGPILSFVGGVWVDQSLTLNPTFKSVAENIYKSKAETVDFQDKSQRFSTSRQIEINEEGTVASAATLVHGYGCAPPKPVPPVDFEADHPFIFMFRDDYGNGSSTTCDDEDDGEDGDDEDDNEDEDDDDNYEDDD</sequence>
<dbReference type="Pfam" id="PF00079">
    <property type="entry name" value="Serpin"/>
    <property type="match status" value="2"/>
</dbReference>
<dbReference type="SUPFAM" id="SSF56574">
    <property type="entry name" value="Serpins"/>
    <property type="match status" value="2"/>
</dbReference>
<comment type="caution">
    <text evidence="4">The sequence shown here is derived from an EMBL/GenBank/DDBJ whole genome shotgun (WGS) entry which is preliminary data.</text>
</comment>
<proteinExistence type="inferred from homology"/>
<dbReference type="InterPro" id="IPR042178">
    <property type="entry name" value="Serpin_sf_1"/>
</dbReference>
<feature type="compositionally biased region" description="Acidic residues" evidence="2">
    <location>
        <begin position="226"/>
        <end position="254"/>
    </location>
</feature>
<keyword evidence="5" id="KW-1185">Reference proteome</keyword>
<reference evidence="4 5" key="1">
    <citation type="submission" date="2020-10" db="EMBL/GenBank/DDBJ databases">
        <title>The Coptis chinensis genome and diversification of protoberbering-type alkaloids.</title>
        <authorList>
            <person name="Wang B."/>
            <person name="Shu S."/>
            <person name="Song C."/>
            <person name="Liu Y."/>
        </authorList>
    </citation>
    <scope>NUCLEOTIDE SEQUENCE [LARGE SCALE GENOMIC DNA]</scope>
    <source>
        <strain evidence="4">HL-2020</strain>
        <tissue evidence="4">Leaf</tissue>
    </source>
</reference>
<evidence type="ECO:0000259" key="3">
    <source>
        <dbReference type="Pfam" id="PF00079"/>
    </source>
</evidence>
<evidence type="ECO:0000256" key="1">
    <source>
        <dbReference type="ARBA" id="ARBA00009500"/>
    </source>
</evidence>
<dbReference type="Proteomes" id="UP000631114">
    <property type="component" value="Unassembled WGS sequence"/>
</dbReference>
<feature type="domain" description="Serpin" evidence="3">
    <location>
        <begin position="172"/>
        <end position="217"/>
    </location>
</feature>
<accession>A0A835LZC1</accession>
<evidence type="ECO:0000313" key="5">
    <source>
        <dbReference type="Proteomes" id="UP000631114"/>
    </source>
</evidence>
<feature type="region of interest" description="Disordered" evidence="2">
    <location>
        <begin position="218"/>
        <end position="254"/>
    </location>
</feature>